<dbReference type="Gene3D" id="3.80.10.10">
    <property type="entry name" value="Ribonuclease Inhibitor"/>
    <property type="match status" value="2"/>
</dbReference>
<keyword evidence="7" id="KW-1185">Reference proteome</keyword>
<dbReference type="InterPro" id="IPR001611">
    <property type="entry name" value="Leu-rich_rpt"/>
</dbReference>
<gene>
    <name evidence="6" type="ORF">AKAME5_000114700</name>
</gene>
<dbReference type="GO" id="GO:0005634">
    <property type="term" value="C:nucleus"/>
    <property type="evidence" value="ECO:0007669"/>
    <property type="project" value="TreeGrafter"/>
</dbReference>
<feature type="region of interest" description="Disordered" evidence="5">
    <location>
        <begin position="625"/>
        <end position="646"/>
    </location>
</feature>
<comment type="caution">
    <text evidence="6">The sequence shown here is derived from an EMBL/GenBank/DDBJ whole genome shotgun (WGS) entry which is preliminary data.</text>
</comment>
<keyword evidence="3" id="KW-0433">Leucine-rich repeat</keyword>
<proteinExistence type="predicted"/>
<sequence>MTAASYKFDDGQSYPTKCFPARTLLRRRKDGGGHWLVAYREAEEQRSNYMHRRIKETRKKHENSRAADTPHGNTLDGPFLLQLHCVDKPSELCSVDISEQELRSVKPEDLKVFDNVAYIDASINSLSLGSFSSFVSLRELNLSVNGICNMTFDASDFPYLQILDLSYNSLSADCIVSIGRLPRLKVLHLTGNQIHRLPPNLSSSNLDLTQLGLAKEEDTQFRALEVLMLDENKLSSGVFSSLKNLKRLKYLNLQGNCISEIPYLQPADCSKPVKTSTEKQAEKEEAAPTEPDPDNEGNLKSISKENLEESCKGSSLPLPQLQFLDLSDNKIAEEEALMAAALFPMLRELDIHSNPLTTQRSGDPPLLTHYLQERLGITIKRKKTQEVMKPRLKVSTDRKWKVEERIPKVSKKPQLMDAPCPAQTQDEETEETVKKTQEPEGKDSRNDTFQENTEQFFVTQAADISEYEFNLRAEETPENKETKEDDTIPEKFDCYKMLTDAKPNPDVVVASIGIQTAVRMLEHTLKNLNVYRDSKPKLDSIQMPYREKKKRIKELPPLKPMKQPIERVDEMIKEIKGSTKIREVALSGAIHNTGVNNQDYKEALSLLRDMKTKYKMVHKKTMEQVASDDSDRNTDLDGAHPFVQML</sequence>
<dbReference type="EMBL" id="BRZM01000003">
    <property type="protein sequence ID" value="GLD46867.1"/>
    <property type="molecule type" value="Genomic_DNA"/>
</dbReference>
<name>A0AAD3M3G8_LATJO</name>
<dbReference type="GO" id="GO:0005737">
    <property type="term" value="C:cytoplasm"/>
    <property type="evidence" value="ECO:0007669"/>
    <property type="project" value="UniProtKB-SubCell"/>
</dbReference>
<dbReference type="PROSITE" id="PS51450">
    <property type="entry name" value="LRR"/>
    <property type="match status" value="2"/>
</dbReference>
<dbReference type="AlphaFoldDB" id="A0AAD3M3G8"/>
<feature type="region of interest" description="Disordered" evidence="5">
    <location>
        <begin position="410"/>
        <end position="450"/>
    </location>
</feature>
<organism evidence="6 7">
    <name type="scientific">Lates japonicus</name>
    <name type="common">Japanese lates</name>
    <dbReference type="NCBI Taxonomy" id="270547"/>
    <lineage>
        <taxon>Eukaryota</taxon>
        <taxon>Metazoa</taxon>
        <taxon>Chordata</taxon>
        <taxon>Craniata</taxon>
        <taxon>Vertebrata</taxon>
        <taxon>Euteleostomi</taxon>
        <taxon>Actinopterygii</taxon>
        <taxon>Neopterygii</taxon>
        <taxon>Teleostei</taxon>
        <taxon>Neoteleostei</taxon>
        <taxon>Acanthomorphata</taxon>
        <taxon>Carangaria</taxon>
        <taxon>Carangaria incertae sedis</taxon>
        <taxon>Centropomidae</taxon>
        <taxon>Lates</taxon>
    </lineage>
</organism>
<evidence type="ECO:0000256" key="2">
    <source>
        <dbReference type="ARBA" id="ARBA00022490"/>
    </source>
</evidence>
<dbReference type="SMART" id="SM00369">
    <property type="entry name" value="LRR_TYP"/>
    <property type="match status" value="4"/>
</dbReference>
<feature type="compositionally biased region" description="Basic and acidic residues" evidence="5">
    <location>
        <begin position="276"/>
        <end position="286"/>
    </location>
</feature>
<feature type="compositionally biased region" description="Basic and acidic residues" evidence="5">
    <location>
        <begin position="629"/>
        <end position="638"/>
    </location>
</feature>
<dbReference type="SUPFAM" id="SSF52058">
    <property type="entry name" value="L domain-like"/>
    <property type="match status" value="1"/>
</dbReference>
<dbReference type="InterPro" id="IPR003591">
    <property type="entry name" value="Leu-rich_rpt_typical-subtyp"/>
</dbReference>
<protein>
    <submittedName>
        <fullName evidence="6">X-ray radiation resistance-associated protein 1</fullName>
    </submittedName>
</protein>
<evidence type="ECO:0000256" key="1">
    <source>
        <dbReference type="ARBA" id="ARBA00004496"/>
    </source>
</evidence>
<evidence type="ECO:0000313" key="7">
    <source>
        <dbReference type="Proteomes" id="UP001279410"/>
    </source>
</evidence>
<evidence type="ECO:0000256" key="3">
    <source>
        <dbReference type="ARBA" id="ARBA00022614"/>
    </source>
</evidence>
<feature type="region of interest" description="Disordered" evidence="5">
    <location>
        <begin position="269"/>
        <end position="300"/>
    </location>
</feature>
<evidence type="ECO:0000256" key="5">
    <source>
        <dbReference type="SAM" id="MobiDB-lite"/>
    </source>
</evidence>
<accession>A0AAD3M3G8</accession>
<evidence type="ECO:0000256" key="4">
    <source>
        <dbReference type="ARBA" id="ARBA00022737"/>
    </source>
</evidence>
<reference evidence="6" key="1">
    <citation type="submission" date="2022-08" db="EMBL/GenBank/DDBJ databases">
        <title>Genome sequencing of akame (Lates japonicus).</title>
        <authorList>
            <person name="Hashiguchi Y."/>
            <person name="Takahashi H."/>
        </authorList>
    </citation>
    <scope>NUCLEOTIDE SEQUENCE</scope>
    <source>
        <strain evidence="6">Kochi</strain>
    </source>
</reference>
<dbReference type="Proteomes" id="UP001279410">
    <property type="component" value="Unassembled WGS sequence"/>
</dbReference>
<dbReference type="PRINTS" id="PR00019">
    <property type="entry name" value="LEURICHRPT"/>
</dbReference>
<feature type="compositionally biased region" description="Basic and acidic residues" evidence="5">
    <location>
        <begin position="431"/>
        <end position="448"/>
    </location>
</feature>
<comment type="subcellular location">
    <subcellularLocation>
        <location evidence="1">Cytoplasm</location>
    </subcellularLocation>
</comment>
<dbReference type="PANTHER" id="PTHR22710">
    <property type="entry name" value="X-RAY RADIATION RESISTANCE ASSOCIATED PROTEIN 1 XRRA1"/>
    <property type="match status" value="1"/>
</dbReference>
<dbReference type="PANTHER" id="PTHR22710:SF2">
    <property type="entry name" value="X-RAY RADIATION RESISTANCE-ASSOCIATED PROTEIN 1"/>
    <property type="match status" value="1"/>
</dbReference>
<keyword evidence="4" id="KW-0677">Repeat</keyword>
<evidence type="ECO:0000313" key="6">
    <source>
        <dbReference type="EMBL" id="GLD46867.1"/>
    </source>
</evidence>
<keyword evidence="2" id="KW-0963">Cytoplasm</keyword>
<dbReference type="InterPro" id="IPR032675">
    <property type="entry name" value="LRR_dom_sf"/>
</dbReference>